<gene>
    <name evidence="3" type="ORF">Poly59_12010</name>
</gene>
<dbReference type="EMBL" id="SJPX01000001">
    <property type="protein sequence ID" value="TWU58290.1"/>
    <property type="molecule type" value="Genomic_DNA"/>
</dbReference>
<evidence type="ECO:0008006" key="5">
    <source>
        <dbReference type="Google" id="ProtNLM"/>
    </source>
</evidence>
<name>A0A5C6FCE1_9BACT</name>
<proteinExistence type="predicted"/>
<dbReference type="OrthoDB" id="274366at2"/>
<feature type="coiled-coil region" evidence="1">
    <location>
        <begin position="138"/>
        <end position="165"/>
    </location>
</feature>
<evidence type="ECO:0000256" key="2">
    <source>
        <dbReference type="SAM" id="MobiDB-lite"/>
    </source>
</evidence>
<evidence type="ECO:0000256" key="1">
    <source>
        <dbReference type="SAM" id="Coils"/>
    </source>
</evidence>
<feature type="region of interest" description="Disordered" evidence="2">
    <location>
        <begin position="462"/>
        <end position="497"/>
    </location>
</feature>
<evidence type="ECO:0000313" key="3">
    <source>
        <dbReference type="EMBL" id="TWU58290.1"/>
    </source>
</evidence>
<sequence length="497" mass="56366">MPISGPVVHQQLMDAYTQTQARLESVRLQIGKANQQRDQWDKNRGESLVKLAEFYLPELTPEAIRSTWVEIQPAMSQVFRRKQQECDRLQSELSSLTVKRQTEDAKLLEINRQLDDLLDVQTQIGSEVEARLQQDSQFVSLADRAAVAEAALERAEANLAEIEQDAARKLPAYENSKLFTYLRDRGYGTQAYGHRGFTRRMDRWVAKMVDFNTSKQGYDFLRKTPEQMRTIIAGDRSALDTVMGELQRRRDTVADELGLPEKLSQFTELQKYRDSHITILENLQQQTDKTQSHLTAADDSRGTYYREAIELFRGMLQQIDSRDLKRRASSTVDLTDDQIVAQLMNVEAKAGSFSEAAQQHEDEVRRIQSFLEDLGRLIQQFRSAGFDSARSQFVGSLDIPMHLNRAIDAGSADTLWNEVRSAQRWGPTAMEQITAVATHPMTQILINAMAHAAGGALQEHARRAGRRHSSRDRYRGGSLDSSWGGSSSSSGNRRSPW</sequence>
<accession>A0A5C6FCE1</accession>
<comment type="caution">
    <text evidence="3">The sequence shown here is derived from an EMBL/GenBank/DDBJ whole genome shotgun (WGS) entry which is preliminary data.</text>
</comment>
<dbReference type="AlphaFoldDB" id="A0A5C6FCE1"/>
<protein>
    <recommendedName>
        <fullName evidence="5">Chromosome partition protein Smc</fullName>
    </recommendedName>
</protein>
<reference evidence="3 4" key="1">
    <citation type="submission" date="2019-02" db="EMBL/GenBank/DDBJ databases">
        <title>Deep-cultivation of Planctomycetes and their phenomic and genomic characterization uncovers novel biology.</title>
        <authorList>
            <person name="Wiegand S."/>
            <person name="Jogler M."/>
            <person name="Boedeker C."/>
            <person name="Pinto D."/>
            <person name="Vollmers J."/>
            <person name="Rivas-Marin E."/>
            <person name="Kohn T."/>
            <person name="Peeters S.H."/>
            <person name="Heuer A."/>
            <person name="Rast P."/>
            <person name="Oberbeckmann S."/>
            <person name="Bunk B."/>
            <person name="Jeske O."/>
            <person name="Meyerdierks A."/>
            <person name="Storesund J.E."/>
            <person name="Kallscheuer N."/>
            <person name="Luecker S."/>
            <person name="Lage O.M."/>
            <person name="Pohl T."/>
            <person name="Merkel B.J."/>
            <person name="Hornburger P."/>
            <person name="Mueller R.-W."/>
            <person name="Bruemmer F."/>
            <person name="Labrenz M."/>
            <person name="Spormann A.M."/>
            <person name="Op Den Camp H."/>
            <person name="Overmann J."/>
            <person name="Amann R."/>
            <person name="Jetten M.S.M."/>
            <person name="Mascher T."/>
            <person name="Medema M.H."/>
            <person name="Devos D.P."/>
            <person name="Kaster A.-K."/>
            <person name="Ovreas L."/>
            <person name="Rohde M."/>
            <person name="Galperin M.Y."/>
            <person name="Jogler C."/>
        </authorList>
    </citation>
    <scope>NUCLEOTIDE SEQUENCE [LARGE SCALE GENOMIC DNA]</scope>
    <source>
        <strain evidence="3 4">Poly59</strain>
    </source>
</reference>
<evidence type="ECO:0000313" key="4">
    <source>
        <dbReference type="Proteomes" id="UP000317977"/>
    </source>
</evidence>
<keyword evidence="1" id="KW-0175">Coiled coil</keyword>
<feature type="compositionally biased region" description="Low complexity" evidence="2">
    <location>
        <begin position="476"/>
        <end position="497"/>
    </location>
</feature>
<dbReference type="Proteomes" id="UP000317977">
    <property type="component" value="Unassembled WGS sequence"/>
</dbReference>
<dbReference type="RefSeq" id="WP_146533052.1">
    <property type="nucleotide sequence ID" value="NZ_SJPX01000001.1"/>
</dbReference>
<organism evidence="3 4">
    <name type="scientific">Rubripirellula reticaptiva</name>
    <dbReference type="NCBI Taxonomy" id="2528013"/>
    <lineage>
        <taxon>Bacteria</taxon>
        <taxon>Pseudomonadati</taxon>
        <taxon>Planctomycetota</taxon>
        <taxon>Planctomycetia</taxon>
        <taxon>Pirellulales</taxon>
        <taxon>Pirellulaceae</taxon>
        <taxon>Rubripirellula</taxon>
    </lineage>
</organism>
<keyword evidence="4" id="KW-1185">Reference proteome</keyword>